<gene>
    <name evidence="1" type="ORF">FWK35_00026641</name>
</gene>
<dbReference type="Proteomes" id="UP000478052">
    <property type="component" value="Unassembled WGS sequence"/>
</dbReference>
<name>A0A6G0Y4W5_APHCR</name>
<protein>
    <recommendedName>
        <fullName evidence="3">SWIM-type domain-containing protein</fullName>
    </recommendedName>
</protein>
<sequence>MKICKCIAFNNSKYAPFFTLVWKPITGICHRGRSRQRPLFVLPAIHNRKLTYKIKELRKRHKNSLEMSSNNVLKDGEDCWNVMASDHDDMYTVNKLNDSCGRQIVCDECKTCIYCFSCTCIDSAIQLNFCKHIHLVCISDKAQYKNTNSYSKNLS</sequence>
<evidence type="ECO:0000313" key="2">
    <source>
        <dbReference type="Proteomes" id="UP000478052"/>
    </source>
</evidence>
<dbReference type="AlphaFoldDB" id="A0A6G0Y4W5"/>
<keyword evidence="2" id="KW-1185">Reference proteome</keyword>
<reference evidence="1 2" key="1">
    <citation type="submission" date="2019-08" db="EMBL/GenBank/DDBJ databases">
        <title>Whole genome of Aphis craccivora.</title>
        <authorList>
            <person name="Voronova N.V."/>
            <person name="Shulinski R.S."/>
            <person name="Bandarenka Y.V."/>
            <person name="Zhorov D.G."/>
            <person name="Warner D."/>
        </authorList>
    </citation>
    <scope>NUCLEOTIDE SEQUENCE [LARGE SCALE GENOMIC DNA]</scope>
    <source>
        <strain evidence="1">180601</strain>
        <tissue evidence="1">Whole Body</tissue>
    </source>
</reference>
<dbReference type="OrthoDB" id="6777076at2759"/>
<organism evidence="1 2">
    <name type="scientific">Aphis craccivora</name>
    <name type="common">Cowpea aphid</name>
    <dbReference type="NCBI Taxonomy" id="307492"/>
    <lineage>
        <taxon>Eukaryota</taxon>
        <taxon>Metazoa</taxon>
        <taxon>Ecdysozoa</taxon>
        <taxon>Arthropoda</taxon>
        <taxon>Hexapoda</taxon>
        <taxon>Insecta</taxon>
        <taxon>Pterygota</taxon>
        <taxon>Neoptera</taxon>
        <taxon>Paraneoptera</taxon>
        <taxon>Hemiptera</taxon>
        <taxon>Sternorrhyncha</taxon>
        <taxon>Aphidomorpha</taxon>
        <taxon>Aphidoidea</taxon>
        <taxon>Aphididae</taxon>
        <taxon>Aphidini</taxon>
        <taxon>Aphis</taxon>
        <taxon>Aphis</taxon>
    </lineage>
</organism>
<evidence type="ECO:0000313" key="1">
    <source>
        <dbReference type="EMBL" id="KAF0749038.1"/>
    </source>
</evidence>
<dbReference type="EMBL" id="VUJU01006249">
    <property type="protein sequence ID" value="KAF0749038.1"/>
    <property type="molecule type" value="Genomic_DNA"/>
</dbReference>
<proteinExistence type="predicted"/>
<accession>A0A6G0Y4W5</accession>
<comment type="caution">
    <text evidence="1">The sequence shown here is derived from an EMBL/GenBank/DDBJ whole genome shotgun (WGS) entry which is preliminary data.</text>
</comment>
<evidence type="ECO:0008006" key="3">
    <source>
        <dbReference type="Google" id="ProtNLM"/>
    </source>
</evidence>